<accession>A0A841BHG0</accession>
<sequence>MKMIARLAGTAAVLATMLLVAWPGAASAAADGGLGLDLRTAQPSFAQDELIRLTLAVTNGTGAECGLAKAAEGTVQVLSVRKDGQELFPVLGRSFYLDGIDNAIADSTASAAPGATVDVALTSVRVHDGDAPGSVVVRSVTASPDGGGLDALWPVGATGDYELTAAYAIPAIGGAVTPCSGGTVMRTVKFTVGEPKGGIPWLWIGAGVGVLVLIVLVVVVLLRKRKPAAAVAVALVLLGLSAVFSTPGRPAYADVEIDPTRGIPVPNFQPQVEACLAGFAKPGNDPSGLLPRLKDKSTPKVSIIPTTGESQAFETPQGPGGKGSSSVAWNPTNTDDYGDGVLRDPCASLYHELNHADDISKNQVPEGDCGDTGIKKAEVKATLAENRYRQAQNPKLDARKEYKGNVLPPSYDECKKPTKPKPPQKGPVRLCEGTTGGDCASNNGDPHMITFDRVFYDFQAVGEFVVIRSTGGDALEVQSRQAAMGPSRTVSVNSALAFRLGDHRVSLVIANAVTEVRIDGEPATLARGEKSLPGGGTLVRRESDLRTADGYDIRWPDGSEAAVDQIGSYGYRLLVKLAKSRSGKVQGLLGNFDGDPDNDIAPPTGAALTQPVPFEKLYPGYADSWRLTQEASLFTYASGQSTQTFTDKAFPDKPVTLEDLDAARRAQAEEICRWAGLSSGWQFLECVFDVAATGRSEFAASSASTGRVAPAPSPIKEKPIASGTLTAGTDEKLTFAGHTGDQVFVDVTGPTMSNECSPYVLLDPTGKEIASGCNINGVGYIDRTELTMDGQYSVTIKTRESANARANMRVYLAKDTVAAIKPNGDPVTAVIAQPGAEARYTFTGAAGQRVYVAVPASTLPNQCSPLELHDRTGKTLASGCVINGVGEIDGTLLPEDGTYTVVVDPNDRTIGSTDLQLFTAKDQTAEIALNGQPVVANVTQPGLVLRYRFTGTAGSSVTLTATDSTLPDQCSPLELLDPAGKLFASGCVINGSGGIAATVLPSTGTYTIVVDANVAAIGVATLTLRSS</sequence>
<dbReference type="InterPro" id="IPR051495">
    <property type="entry name" value="Epithelial_Barrier/Signaling"/>
</dbReference>
<evidence type="ECO:0000313" key="5">
    <source>
        <dbReference type="EMBL" id="MBB5867724.1"/>
    </source>
</evidence>
<keyword evidence="6" id="KW-1185">Reference proteome</keyword>
<evidence type="ECO:0000313" key="6">
    <source>
        <dbReference type="Proteomes" id="UP000587527"/>
    </source>
</evidence>
<dbReference type="PROSITE" id="PS51233">
    <property type="entry name" value="VWFD"/>
    <property type="match status" value="1"/>
</dbReference>
<dbReference type="EMBL" id="JACHMN010000001">
    <property type="protein sequence ID" value="MBB5867724.1"/>
    <property type="molecule type" value="Genomic_DNA"/>
</dbReference>
<feature type="region of interest" description="Disordered" evidence="1">
    <location>
        <begin position="307"/>
        <end position="329"/>
    </location>
</feature>
<feature type="domain" description="VWFD" evidence="4">
    <location>
        <begin position="438"/>
        <end position="633"/>
    </location>
</feature>
<dbReference type="Pfam" id="PF00094">
    <property type="entry name" value="VWD"/>
    <property type="match status" value="1"/>
</dbReference>
<evidence type="ECO:0000259" key="4">
    <source>
        <dbReference type="PROSITE" id="PS51233"/>
    </source>
</evidence>
<dbReference type="SMART" id="SM00216">
    <property type="entry name" value="VWD"/>
    <property type="match status" value="1"/>
</dbReference>
<reference evidence="5 6" key="1">
    <citation type="submission" date="2020-08" db="EMBL/GenBank/DDBJ databases">
        <title>Sequencing the genomes of 1000 actinobacteria strains.</title>
        <authorList>
            <person name="Klenk H.-P."/>
        </authorList>
    </citation>
    <scope>NUCLEOTIDE SEQUENCE [LARGE SCALE GENOMIC DNA]</scope>
    <source>
        <strain evidence="5 6">DSM 45362</strain>
    </source>
</reference>
<keyword evidence="2" id="KW-0812">Transmembrane</keyword>
<keyword evidence="3" id="KW-0732">Signal</keyword>
<dbReference type="PANTHER" id="PTHR13802">
    <property type="entry name" value="MUCIN 4-RELATED"/>
    <property type="match status" value="1"/>
</dbReference>
<dbReference type="RefSeq" id="WP_184832827.1">
    <property type="nucleotide sequence ID" value="NZ_JACHMN010000001.1"/>
</dbReference>
<evidence type="ECO:0000256" key="1">
    <source>
        <dbReference type="SAM" id="MobiDB-lite"/>
    </source>
</evidence>
<feature type="region of interest" description="Disordered" evidence="1">
    <location>
        <begin position="407"/>
        <end position="429"/>
    </location>
</feature>
<keyword evidence="2" id="KW-0472">Membrane</keyword>
<comment type="caution">
    <text evidence="5">The sequence shown here is derived from an EMBL/GenBank/DDBJ whole genome shotgun (WGS) entry which is preliminary data.</text>
</comment>
<gene>
    <name evidence="5" type="ORF">F4553_001103</name>
</gene>
<evidence type="ECO:0000256" key="2">
    <source>
        <dbReference type="SAM" id="Phobius"/>
    </source>
</evidence>
<feature type="signal peptide" evidence="3">
    <location>
        <begin position="1"/>
        <end position="28"/>
    </location>
</feature>
<evidence type="ECO:0000256" key="3">
    <source>
        <dbReference type="SAM" id="SignalP"/>
    </source>
</evidence>
<dbReference type="Gene3D" id="2.60.120.380">
    <property type="match status" value="2"/>
</dbReference>
<keyword evidence="2" id="KW-1133">Transmembrane helix</keyword>
<feature type="transmembrane region" description="Helical" evidence="2">
    <location>
        <begin position="201"/>
        <end position="222"/>
    </location>
</feature>
<dbReference type="InterPro" id="IPR001846">
    <property type="entry name" value="VWF_type-D"/>
</dbReference>
<organism evidence="5 6">
    <name type="scientific">Allocatelliglobosispora scoriae</name>
    <dbReference type="NCBI Taxonomy" id="643052"/>
    <lineage>
        <taxon>Bacteria</taxon>
        <taxon>Bacillati</taxon>
        <taxon>Actinomycetota</taxon>
        <taxon>Actinomycetes</taxon>
        <taxon>Micromonosporales</taxon>
        <taxon>Micromonosporaceae</taxon>
        <taxon>Allocatelliglobosispora</taxon>
    </lineage>
</organism>
<protein>
    <recommendedName>
        <fullName evidence="4">VWFD domain-containing protein</fullName>
    </recommendedName>
</protein>
<dbReference type="Proteomes" id="UP000587527">
    <property type="component" value="Unassembled WGS sequence"/>
</dbReference>
<proteinExistence type="predicted"/>
<feature type="transmembrane region" description="Helical" evidence="2">
    <location>
        <begin position="229"/>
        <end position="247"/>
    </location>
</feature>
<dbReference type="PANTHER" id="PTHR13802:SF52">
    <property type="entry name" value="MUCIN-4"/>
    <property type="match status" value="1"/>
</dbReference>
<feature type="chain" id="PRO_5032728048" description="VWFD domain-containing protein" evidence="3">
    <location>
        <begin position="29"/>
        <end position="1027"/>
    </location>
</feature>
<name>A0A841BHG0_9ACTN</name>
<dbReference type="AlphaFoldDB" id="A0A841BHG0"/>